<dbReference type="SUPFAM" id="SSF88723">
    <property type="entry name" value="PIN domain-like"/>
    <property type="match status" value="1"/>
</dbReference>
<evidence type="ECO:0000313" key="3">
    <source>
        <dbReference type="Proteomes" id="UP000176317"/>
    </source>
</evidence>
<organism evidence="2 3">
    <name type="scientific">Candidatus Curtissbacteria bacterium RBG_13_35_7</name>
    <dbReference type="NCBI Taxonomy" id="1797705"/>
    <lineage>
        <taxon>Bacteria</taxon>
        <taxon>Candidatus Curtissiibacteriota</taxon>
    </lineage>
</organism>
<reference evidence="2 3" key="1">
    <citation type="journal article" date="2016" name="Nat. Commun.">
        <title>Thousands of microbial genomes shed light on interconnected biogeochemical processes in an aquifer system.</title>
        <authorList>
            <person name="Anantharaman K."/>
            <person name="Brown C.T."/>
            <person name="Hug L.A."/>
            <person name="Sharon I."/>
            <person name="Castelle C.J."/>
            <person name="Probst A.J."/>
            <person name="Thomas B.C."/>
            <person name="Singh A."/>
            <person name="Wilkins M.J."/>
            <person name="Karaoz U."/>
            <person name="Brodie E.L."/>
            <person name="Williams K.H."/>
            <person name="Hubbard S.S."/>
            <person name="Banfield J.F."/>
        </authorList>
    </citation>
    <scope>NUCLEOTIDE SEQUENCE [LARGE SCALE GENOMIC DNA]</scope>
</reference>
<evidence type="ECO:0000259" key="1">
    <source>
        <dbReference type="Pfam" id="PF01850"/>
    </source>
</evidence>
<dbReference type="AlphaFoldDB" id="A0A1F5G0J6"/>
<gene>
    <name evidence="2" type="ORF">A2164_04390</name>
</gene>
<name>A0A1F5G0J6_9BACT</name>
<dbReference type="GO" id="GO:0016075">
    <property type="term" value="P:rRNA catabolic process"/>
    <property type="evidence" value="ECO:0007669"/>
    <property type="project" value="TreeGrafter"/>
</dbReference>
<dbReference type="Proteomes" id="UP000176317">
    <property type="component" value="Unassembled WGS sequence"/>
</dbReference>
<dbReference type="PANTHER" id="PTHR42188">
    <property type="entry name" value="23S RRNA-SPECIFIC ENDONUCLEASE VAPC20"/>
    <property type="match status" value="1"/>
</dbReference>
<feature type="domain" description="PIN" evidence="1">
    <location>
        <begin position="3"/>
        <end position="131"/>
    </location>
</feature>
<dbReference type="PANTHER" id="PTHR42188:SF1">
    <property type="entry name" value="23S RRNA-SPECIFIC ENDONUCLEASE VAPC20"/>
    <property type="match status" value="1"/>
</dbReference>
<accession>A0A1F5G0J6</accession>
<dbReference type="Pfam" id="PF01850">
    <property type="entry name" value="PIN"/>
    <property type="match status" value="1"/>
</dbReference>
<proteinExistence type="predicted"/>
<sequence>MKVFIDTSAFVALFIDKETYHEKIASKYYEYRQQRAIFFTSYYILDELFTRLSYYKIVDINKHIQKLKDAFNANELTVLQIDEALFEKSIEVFIKYAEHKISFTDATTYMLFKNYKLDEIFTLDKDFKKIRIATSF</sequence>
<dbReference type="InterPro" id="IPR029060">
    <property type="entry name" value="PIN-like_dom_sf"/>
</dbReference>
<protein>
    <recommendedName>
        <fullName evidence="1">PIN domain-containing protein</fullName>
    </recommendedName>
</protein>
<dbReference type="Gene3D" id="3.40.50.1010">
    <property type="entry name" value="5'-nuclease"/>
    <property type="match status" value="1"/>
</dbReference>
<dbReference type="EMBL" id="MFAT01000070">
    <property type="protein sequence ID" value="OGD85378.1"/>
    <property type="molecule type" value="Genomic_DNA"/>
</dbReference>
<evidence type="ECO:0000313" key="2">
    <source>
        <dbReference type="EMBL" id="OGD85378.1"/>
    </source>
</evidence>
<dbReference type="GO" id="GO:0004521">
    <property type="term" value="F:RNA endonuclease activity"/>
    <property type="evidence" value="ECO:0007669"/>
    <property type="project" value="InterPro"/>
</dbReference>
<dbReference type="InterPro" id="IPR002716">
    <property type="entry name" value="PIN_dom"/>
</dbReference>
<comment type="caution">
    <text evidence="2">The sequence shown here is derived from an EMBL/GenBank/DDBJ whole genome shotgun (WGS) entry which is preliminary data.</text>
</comment>
<dbReference type="InterPro" id="IPR039018">
    <property type="entry name" value="VapC20-like"/>
</dbReference>